<dbReference type="Proteomes" id="UP000061974">
    <property type="component" value="Chromosome"/>
</dbReference>
<organism evidence="3 5">
    <name type="scientific">Cronobacter universalis NCTC 9529</name>
    <dbReference type="NCBI Taxonomy" id="1074000"/>
    <lineage>
        <taxon>Bacteria</taxon>
        <taxon>Pseudomonadati</taxon>
        <taxon>Pseudomonadota</taxon>
        <taxon>Gammaproteobacteria</taxon>
        <taxon>Enterobacterales</taxon>
        <taxon>Enterobacteriaceae</taxon>
        <taxon>Cronobacter</taxon>
    </lineage>
</organism>
<evidence type="ECO:0000313" key="4">
    <source>
        <dbReference type="EMBL" id="STD07275.1"/>
    </source>
</evidence>
<protein>
    <submittedName>
        <fullName evidence="4">Phage-associated protein, HI1409 family</fullName>
    </submittedName>
</protein>
<dbReference type="KEGG" id="cui:AFK65_09525"/>
<reference evidence="3 5" key="3">
    <citation type="journal article" date="2016" name="Genome Announc.">
        <title>Fully Closed Genome Sequences of Five Type Strains of the Genus Cronobacter and One Cronobacter sakazakii Strain.</title>
        <authorList>
            <person name="Moine D."/>
            <person name="Kassam M."/>
            <person name="Baert L."/>
            <person name="Tang Y."/>
            <person name="Barretto C."/>
            <person name="Ngom Bru C."/>
            <person name="Klijn A."/>
            <person name="Descombes P."/>
        </authorList>
    </citation>
    <scope>NUCLEOTIDE SEQUENCE [LARGE SCALE GENOMIC DNA]</scope>
    <source>
        <strain evidence="3 5">NCTC 9529</strain>
    </source>
</reference>
<feature type="compositionally biased region" description="Polar residues" evidence="1">
    <location>
        <begin position="473"/>
        <end position="485"/>
    </location>
</feature>
<dbReference type="EMBL" id="CP012257">
    <property type="protein sequence ID" value="ALB54891.1"/>
    <property type="molecule type" value="Genomic_DNA"/>
</dbReference>
<evidence type="ECO:0000313" key="6">
    <source>
        <dbReference type="Proteomes" id="UP000254849"/>
    </source>
</evidence>
<accession>A0AAC8ZRF9</accession>
<name>A0AAC8ZRF9_9ENTR</name>
<keyword evidence="6" id="KW-1185">Reference proteome</keyword>
<sequence length="485" mass="53735">MSEQQGEVSFLVNALADAIGRQRMLYAHGQNGNTKRTKLWDEFGYPSEVRFDQYYRAYERNAVAHAAVHKLLDSCWVDNPTIIDGEEKDESGETTEWERTVQKLLKRHWAKLKDADRRNLVGRYSALLIQVKDGREWKDPINADYIRSLGTERLKAVVKLIPAWEAQIKPGNFDTDTMSETYGQPVMYNFNEQPVGDDGTYGQVRSVQVHPSRVIILCEGAEDENMLSGIPLLRAGYNKLLDIEKTSGGSAEGFLKNASRQLSIAFGESTQMENIARMAVEAGYKDLGEAMNDKMMKLNSGTDSALVTQSGTTSVLSVATADPTPTWNVAANEFSATIQCPFTILFGQQTGRLASDEDKTDWAKRCNGRRWGFMSDFITRVIERFWEIGVIDPPKSGEVTLAWSDLLAPSEKEKIANMQAMAAVAKDTQQAYGTPAITENEIRAVGELEPISEPEEPAGTATTDPLTGDPIEQPTTTGQPDNSAQ</sequence>
<evidence type="ECO:0000313" key="5">
    <source>
        <dbReference type="Proteomes" id="UP000061974"/>
    </source>
</evidence>
<dbReference type="EMBL" id="UFYH01000001">
    <property type="protein sequence ID" value="STD07275.1"/>
    <property type="molecule type" value="Genomic_DNA"/>
</dbReference>
<evidence type="ECO:0000259" key="2">
    <source>
        <dbReference type="Pfam" id="PF06381"/>
    </source>
</evidence>
<gene>
    <name evidence="3" type="ORF">AFK65_09525</name>
    <name evidence="4" type="ORF">NCTC9529_01951</name>
</gene>
<reference evidence="5" key="2">
    <citation type="submission" date="2015-09" db="EMBL/GenBank/DDBJ databases">
        <title>Cronobacter genome sequencing and assembly.</title>
        <authorList>
            <person name="Descombes P."/>
            <person name="Baert L."/>
            <person name="Ngom-Bru C."/>
            <person name="Barretto C."/>
        </authorList>
    </citation>
    <scope>NUCLEOTIDE SEQUENCE [LARGE SCALE GENOMIC DNA]</scope>
    <source>
        <strain evidence="5">NCTC 9529</strain>
    </source>
</reference>
<reference evidence="5" key="1">
    <citation type="submission" date="2015-07" db="EMBL/GenBank/DDBJ databases">
        <authorList>
            <person name="Moine D."/>
            <person name="Kassam M."/>
        </authorList>
    </citation>
    <scope>NUCLEOTIDE SEQUENCE [LARGE SCALE GENOMIC DNA]</scope>
    <source>
        <strain evidence="5">NCTC 9529</strain>
    </source>
</reference>
<dbReference type="Proteomes" id="UP000254849">
    <property type="component" value="Unassembled WGS sequence"/>
</dbReference>
<evidence type="ECO:0000313" key="3">
    <source>
        <dbReference type="EMBL" id="ALB54891.1"/>
    </source>
</evidence>
<dbReference type="RefSeq" id="WP_007706535.1">
    <property type="nucleotide sequence ID" value="NZ_AJKW01000009.1"/>
</dbReference>
<feature type="region of interest" description="Disordered" evidence="1">
    <location>
        <begin position="440"/>
        <end position="485"/>
    </location>
</feature>
<dbReference type="AlphaFoldDB" id="A0AAC8ZRF9"/>
<dbReference type="InterPro" id="IPR024459">
    <property type="entry name" value="Acb1-like_N"/>
</dbReference>
<feature type="domain" description="Anti-CBASS protein Acb1-like N-terminal" evidence="2">
    <location>
        <begin position="53"/>
        <end position="421"/>
    </location>
</feature>
<proteinExistence type="predicted"/>
<dbReference type="Pfam" id="PF06381">
    <property type="entry name" value="Phage_portal_3"/>
    <property type="match status" value="1"/>
</dbReference>
<evidence type="ECO:0000256" key="1">
    <source>
        <dbReference type="SAM" id="MobiDB-lite"/>
    </source>
</evidence>
<reference evidence="4 6" key="4">
    <citation type="submission" date="2018-06" db="EMBL/GenBank/DDBJ databases">
        <authorList>
            <consortium name="Pathogen Informatics"/>
            <person name="Doyle S."/>
        </authorList>
    </citation>
    <scope>NUCLEOTIDE SEQUENCE [LARGE SCALE GENOMIC DNA]</scope>
    <source>
        <strain evidence="6">NCTC 9529</strain>
        <strain evidence="4">NCTC9529</strain>
    </source>
</reference>